<comment type="caution">
    <text evidence="3">The sequence shown here is derived from an EMBL/GenBank/DDBJ whole genome shotgun (WGS) entry which is preliminary data.</text>
</comment>
<reference evidence="3" key="1">
    <citation type="submission" date="2021-01" db="EMBL/GenBank/DDBJ databases">
        <title>Whole genome shotgun sequence of Virgisporangium aurantiacum NBRC 16421.</title>
        <authorList>
            <person name="Komaki H."/>
            <person name="Tamura T."/>
        </authorList>
    </citation>
    <scope>NUCLEOTIDE SEQUENCE</scope>
    <source>
        <strain evidence="3">NBRC 16421</strain>
    </source>
</reference>
<gene>
    <name evidence="3" type="ORF">Vau01_075100</name>
</gene>
<evidence type="ECO:0000256" key="1">
    <source>
        <dbReference type="SAM" id="MobiDB-lite"/>
    </source>
</evidence>
<evidence type="ECO:0000313" key="4">
    <source>
        <dbReference type="Proteomes" id="UP000612585"/>
    </source>
</evidence>
<dbReference type="EMBL" id="BOPG01000049">
    <property type="protein sequence ID" value="GIJ59994.1"/>
    <property type="molecule type" value="Genomic_DNA"/>
</dbReference>
<protein>
    <submittedName>
        <fullName evidence="3">Uncharacterized protein</fullName>
    </submittedName>
</protein>
<sequence>MAYRDVSFTDELLSDGSVHRRFSDGREEWRWRGHGTLVHWRDNAGGSGTDEALGGRIIKRTFADGRVLYGRDQGYGRTAWGDRSLTVNRTTFGGRVGRLLAAAGAGFALGAIVAPPLALSAMEEDELRRQQQQAQSSSNDGGGDGGDGGGAWTDDDGGDSGDDFG</sequence>
<feature type="compositionally biased region" description="Gly residues" evidence="1">
    <location>
        <begin position="140"/>
        <end position="151"/>
    </location>
</feature>
<evidence type="ECO:0000256" key="2">
    <source>
        <dbReference type="SAM" id="Phobius"/>
    </source>
</evidence>
<accession>A0A8J4E3F4</accession>
<dbReference type="AlphaFoldDB" id="A0A8J4E3F4"/>
<name>A0A8J4E3F4_9ACTN</name>
<dbReference type="Proteomes" id="UP000612585">
    <property type="component" value="Unassembled WGS sequence"/>
</dbReference>
<feature type="compositionally biased region" description="Acidic residues" evidence="1">
    <location>
        <begin position="153"/>
        <end position="165"/>
    </location>
</feature>
<evidence type="ECO:0000313" key="3">
    <source>
        <dbReference type="EMBL" id="GIJ59994.1"/>
    </source>
</evidence>
<dbReference type="RefSeq" id="WP_204003606.1">
    <property type="nucleotide sequence ID" value="NZ_BOPG01000049.1"/>
</dbReference>
<keyword evidence="4" id="KW-1185">Reference proteome</keyword>
<keyword evidence="2" id="KW-0812">Transmembrane</keyword>
<keyword evidence="2" id="KW-0472">Membrane</keyword>
<feature type="transmembrane region" description="Helical" evidence="2">
    <location>
        <begin position="99"/>
        <end position="119"/>
    </location>
</feature>
<feature type="region of interest" description="Disordered" evidence="1">
    <location>
        <begin position="123"/>
        <end position="165"/>
    </location>
</feature>
<proteinExistence type="predicted"/>
<organism evidence="3 4">
    <name type="scientific">Virgisporangium aurantiacum</name>
    <dbReference type="NCBI Taxonomy" id="175570"/>
    <lineage>
        <taxon>Bacteria</taxon>
        <taxon>Bacillati</taxon>
        <taxon>Actinomycetota</taxon>
        <taxon>Actinomycetes</taxon>
        <taxon>Micromonosporales</taxon>
        <taxon>Micromonosporaceae</taxon>
        <taxon>Virgisporangium</taxon>
    </lineage>
</organism>
<keyword evidence="2" id="KW-1133">Transmembrane helix</keyword>